<reference evidence="1 2" key="1">
    <citation type="journal article" date="2012" name="PLoS Pathog.">
        <title>Diverse lifestyles and strategies of plant pathogenesis encoded in the genomes of eighteen Dothideomycetes fungi.</title>
        <authorList>
            <person name="Ohm R.A."/>
            <person name="Feau N."/>
            <person name="Henrissat B."/>
            <person name="Schoch C.L."/>
            <person name="Horwitz B.A."/>
            <person name="Barry K.W."/>
            <person name="Condon B.J."/>
            <person name="Copeland A.C."/>
            <person name="Dhillon B."/>
            <person name="Glaser F."/>
            <person name="Hesse C.N."/>
            <person name="Kosti I."/>
            <person name="LaButti K."/>
            <person name="Lindquist E.A."/>
            <person name="Lucas S."/>
            <person name="Salamov A.A."/>
            <person name="Bradshaw R.E."/>
            <person name="Ciuffetti L."/>
            <person name="Hamelin R.C."/>
            <person name="Kema G.H.J."/>
            <person name="Lawrence C."/>
            <person name="Scott J.A."/>
            <person name="Spatafora J.W."/>
            <person name="Turgeon B.G."/>
            <person name="de Wit P.J.G.M."/>
            <person name="Zhong S."/>
            <person name="Goodwin S.B."/>
            <person name="Grigoriev I.V."/>
        </authorList>
    </citation>
    <scope>NUCLEOTIDE SEQUENCE [LARGE SCALE GENOMIC DNA]</scope>
    <source>
        <strain evidence="1 2">CIRAD86</strain>
    </source>
</reference>
<sequence>MYILGGNRLVRNWDSGITVLTFGRLLVGGEPANMQEFSKSWRMQFDLERNGSETLPNNSHPPLSSFSPCFTSVCCRPAPTFITIVEAPRYTHLSEFKDCTAGRGKGAQHASNQSGSHLHNMSMPCCTMHMQAKILIDDNPVSPGLNAYRGSGIFLTCHNNNNNNNATHLRHRAVLHDNGMLFSEDGWDGMQRTVLTIGRDGIWMDGWMDGGLVSDEEQTFLGSVNVMLIHSLTLLGYSAKRIQLGLELEALDGCSSDSSCDVQQLFQAMAYNTSSMLKASEADVAAGKAS</sequence>
<evidence type="ECO:0000313" key="2">
    <source>
        <dbReference type="Proteomes" id="UP000016932"/>
    </source>
</evidence>
<dbReference type="VEuPathDB" id="FungiDB:MYCFIDRAFT_208293"/>
<dbReference type="AlphaFoldDB" id="M3AUS7"/>
<dbReference type="Proteomes" id="UP000016932">
    <property type="component" value="Unassembled WGS sequence"/>
</dbReference>
<dbReference type="EMBL" id="KB446560">
    <property type="protein sequence ID" value="EME81227.1"/>
    <property type="molecule type" value="Genomic_DNA"/>
</dbReference>
<dbReference type="RefSeq" id="XP_007928471.1">
    <property type="nucleotide sequence ID" value="XM_007930280.1"/>
</dbReference>
<evidence type="ECO:0000313" key="1">
    <source>
        <dbReference type="EMBL" id="EME81227.1"/>
    </source>
</evidence>
<name>M3AUS7_PSEFD</name>
<proteinExistence type="predicted"/>
<gene>
    <name evidence="1" type="ORF">MYCFIDRAFT_208293</name>
</gene>
<dbReference type="KEGG" id="pfj:MYCFIDRAFT_208293"/>
<dbReference type="GeneID" id="19336665"/>
<protein>
    <submittedName>
        <fullName evidence="1">Uncharacterized protein</fullName>
    </submittedName>
</protein>
<accession>M3AUS7</accession>
<dbReference type="HOGENOM" id="CLU_960186_0_0_1"/>
<organism evidence="1 2">
    <name type="scientific">Pseudocercospora fijiensis (strain CIRAD86)</name>
    <name type="common">Black leaf streak disease fungus</name>
    <name type="synonym">Mycosphaerella fijiensis</name>
    <dbReference type="NCBI Taxonomy" id="383855"/>
    <lineage>
        <taxon>Eukaryota</taxon>
        <taxon>Fungi</taxon>
        <taxon>Dikarya</taxon>
        <taxon>Ascomycota</taxon>
        <taxon>Pezizomycotina</taxon>
        <taxon>Dothideomycetes</taxon>
        <taxon>Dothideomycetidae</taxon>
        <taxon>Mycosphaerellales</taxon>
        <taxon>Mycosphaerellaceae</taxon>
        <taxon>Pseudocercospora</taxon>
    </lineage>
</organism>
<keyword evidence="2" id="KW-1185">Reference proteome</keyword>